<evidence type="ECO:0000256" key="6">
    <source>
        <dbReference type="SAM" id="MobiDB-lite"/>
    </source>
</evidence>
<dbReference type="GO" id="GO:0005874">
    <property type="term" value="C:microtubule"/>
    <property type="evidence" value="ECO:0007669"/>
    <property type="project" value="UniProtKB-KW"/>
</dbReference>
<feature type="region of interest" description="Disordered" evidence="6">
    <location>
        <begin position="228"/>
        <end position="378"/>
    </location>
</feature>
<dbReference type="GO" id="GO:0000226">
    <property type="term" value="P:microtubule cytoskeleton organization"/>
    <property type="evidence" value="ECO:0007669"/>
    <property type="project" value="InterPro"/>
</dbReference>
<evidence type="ECO:0000256" key="2">
    <source>
        <dbReference type="ARBA" id="ARBA00005885"/>
    </source>
</evidence>
<dbReference type="OrthoDB" id="1939285at2759"/>
<evidence type="ECO:0000313" key="8">
    <source>
        <dbReference type="EMBL" id="KAG0554117.1"/>
    </source>
</evidence>
<comment type="caution">
    <text evidence="8">The sequence shown here is derived from an EMBL/GenBank/DDBJ whole genome shotgun (WGS) entry which is preliminary data.</text>
</comment>
<dbReference type="PANTHER" id="PTHR46372">
    <property type="entry name" value="PROTEIN WVD2-LIKE 3"/>
    <property type="match status" value="1"/>
</dbReference>
<feature type="compositionally biased region" description="Low complexity" evidence="6">
    <location>
        <begin position="339"/>
        <end position="371"/>
    </location>
</feature>
<dbReference type="Gene3D" id="1.20.1480.30">
    <property type="entry name" value="Designed four-helix bundle protein"/>
    <property type="match status" value="1"/>
</dbReference>
<dbReference type="InterPro" id="IPR027329">
    <property type="entry name" value="TPX2_C"/>
</dbReference>
<dbReference type="PANTHER" id="PTHR46372:SF2">
    <property type="entry name" value="PROTEIN WVD2-LIKE 3"/>
    <property type="match status" value="1"/>
</dbReference>
<evidence type="ECO:0000256" key="4">
    <source>
        <dbReference type="ARBA" id="ARBA00022701"/>
    </source>
</evidence>
<feature type="compositionally biased region" description="Basic and acidic residues" evidence="6">
    <location>
        <begin position="228"/>
        <end position="252"/>
    </location>
</feature>
<feature type="domain" description="TPX2 C-terminal" evidence="7">
    <location>
        <begin position="206"/>
        <end position="277"/>
    </location>
</feature>
<keyword evidence="5" id="KW-0206">Cytoskeleton</keyword>
<evidence type="ECO:0000259" key="7">
    <source>
        <dbReference type="Pfam" id="PF06886"/>
    </source>
</evidence>
<feature type="compositionally biased region" description="Basic and acidic residues" evidence="6">
    <location>
        <begin position="80"/>
        <end position="102"/>
    </location>
</feature>
<evidence type="ECO:0000256" key="3">
    <source>
        <dbReference type="ARBA" id="ARBA00022490"/>
    </source>
</evidence>
<dbReference type="Pfam" id="PF06886">
    <property type="entry name" value="TPX2"/>
    <property type="match status" value="1"/>
</dbReference>
<comment type="subcellular location">
    <subcellularLocation>
        <location evidence="1">Cytoplasm</location>
        <location evidence="1">Cytoskeleton</location>
    </subcellularLocation>
</comment>
<feature type="region of interest" description="Disordered" evidence="6">
    <location>
        <begin position="149"/>
        <end position="173"/>
    </location>
</feature>
<comment type="similarity">
    <text evidence="2">Belongs to the TPX2 family.</text>
</comment>
<dbReference type="AlphaFoldDB" id="A0A8T0G6K6"/>
<dbReference type="GO" id="GO:0008017">
    <property type="term" value="F:microtubule binding"/>
    <property type="evidence" value="ECO:0007669"/>
    <property type="project" value="InterPro"/>
</dbReference>
<protein>
    <recommendedName>
        <fullName evidence="7">TPX2 C-terminal domain-containing protein</fullName>
    </recommendedName>
</protein>
<name>A0A8T0G6K6_CERPU</name>
<evidence type="ECO:0000313" key="9">
    <source>
        <dbReference type="Proteomes" id="UP000822688"/>
    </source>
</evidence>
<accession>A0A8T0G6K6</accession>
<evidence type="ECO:0000256" key="1">
    <source>
        <dbReference type="ARBA" id="ARBA00004245"/>
    </source>
</evidence>
<gene>
    <name evidence="8" type="ORF">KC19_12G064000</name>
</gene>
<keyword evidence="9" id="KW-1185">Reference proteome</keyword>
<evidence type="ECO:0000256" key="5">
    <source>
        <dbReference type="ARBA" id="ARBA00023212"/>
    </source>
</evidence>
<reference evidence="8" key="1">
    <citation type="submission" date="2020-06" db="EMBL/GenBank/DDBJ databases">
        <title>WGS assembly of Ceratodon purpureus strain R40.</title>
        <authorList>
            <person name="Carey S.B."/>
            <person name="Jenkins J."/>
            <person name="Shu S."/>
            <person name="Lovell J.T."/>
            <person name="Sreedasyam A."/>
            <person name="Maumus F."/>
            <person name="Tiley G.P."/>
            <person name="Fernandez-Pozo N."/>
            <person name="Barry K."/>
            <person name="Chen C."/>
            <person name="Wang M."/>
            <person name="Lipzen A."/>
            <person name="Daum C."/>
            <person name="Saski C.A."/>
            <person name="Payton A.C."/>
            <person name="Mcbreen J.C."/>
            <person name="Conrad R.E."/>
            <person name="Kollar L.M."/>
            <person name="Olsson S."/>
            <person name="Huttunen S."/>
            <person name="Landis J.B."/>
            <person name="Wickett N.J."/>
            <person name="Johnson M.G."/>
            <person name="Rensing S.A."/>
            <person name="Grimwood J."/>
            <person name="Schmutz J."/>
            <person name="Mcdaniel S.F."/>
        </authorList>
    </citation>
    <scope>NUCLEOTIDE SEQUENCE</scope>
    <source>
        <strain evidence="8">R40</strain>
    </source>
</reference>
<proteinExistence type="inferred from homology"/>
<organism evidence="8 9">
    <name type="scientific">Ceratodon purpureus</name>
    <name type="common">Fire moss</name>
    <name type="synonym">Dicranum purpureum</name>
    <dbReference type="NCBI Taxonomy" id="3225"/>
    <lineage>
        <taxon>Eukaryota</taxon>
        <taxon>Viridiplantae</taxon>
        <taxon>Streptophyta</taxon>
        <taxon>Embryophyta</taxon>
        <taxon>Bryophyta</taxon>
        <taxon>Bryophytina</taxon>
        <taxon>Bryopsida</taxon>
        <taxon>Dicranidae</taxon>
        <taxon>Pseudoditrichales</taxon>
        <taxon>Ditrichaceae</taxon>
        <taxon>Ceratodon</taxon>
    </lineage>
</organism>
<keyword evidence="3" id="KW-0963">Cytoplasm</keyword>
<feature type="region of interest" description="Disordered" evidence="6">
    <location>
        <begin position="74"/>
        <end position="115"/>
    </location>
</feature>
<dbReference type="EMBL" id="CM026433">
    <property type="protein sequence ID" value="KAG0554117.1"/>
    <property type="molecule type" value="Genomic_DNA"/>
</dbReference>
<dbReference type="InterPro" id="IPR044806">
    <property type="entry name" value="WVD2/WDL1-4"/>
</dbReference>
<dbReference type="Proteomes" id="UP000822688">
    <property type="component" value="Chromosome 12"/>
</dbReference>
<sequence length="378" mass="41819">MPLFMSDEEYENEMGDVQMIVGKADAFIDDLQEQLEVQKTACADLEGQLDAEKVACADLEKKLHTAETALHQAQNALQQSKDHSNELESKLEQTRKELESLKKGRGGSRDLAAPKTVPDIDVHAKVPKLHVKVKPDIVKRNIPQIRKSLPEGFAPKSPRVNGIGSLKLSKEDQEHLENLDKEDAKLGEEMAALKSKGGNTSALGIKSQERAEKRREFYAKLEEKMRAKEEAKHQMEAKKEEENENKMKELRKGLKFKATPLPSFYQDGPPKVEVKKIPPTKPRSPKLTTARRASVHEAELDGSKSPVARIRNGNGDHGFKDDSMRKSMNRRKSISGSIEAPKAAAAAAEAPAKPEEVTSTPSTPTSEAVAAHYLTVKL</sequence>
<keyword evidence="4" id="KW-0493">Microtubule</keyword>